<name>A0A6A5B5G9_APHAT</name>
<evidence type="ECO:0000313" key="1">
    <source>
        <dbReference type="EMBL" id="KAF0776184.1"/>
    </source>
</evidence>
<sequence>MGKEGSVYGQITTVNNLARPFAGIVYEYAASFFKMSQNDLKNVCVRFGVHVQVGVVELADFAVTPNGTDATLEAARVNTVRPSTGVVFVVLFVSCLTF</sequence>
<accession>A0A6A5B5G9</accession>
<dbReference type="AlphaFoldDB" id="A0A6A5B5G9"/>
<reference evidence="1 2" key="1">
    <citation type="submission" date="2019-06" db="EMBL/GenBank/DDBJ databases">
        <title>Genomics analysis of Aphanomyces spp. identifies a new class of oomycete effector associated with host adaptation.</title>
        <authorList>
            <person name="Gaulin E."/>
        </authorList>
    </citation>
    <scope>NUCLEOTIDE SEQUENCE [LARGE SCALE GENOMIC DNA]</scope>
    <source>
        <strain evidence="1 2">E</strain>
    </source>
</reference>
<evidence type="ECO:0000313" key="2">
    <source>
        <dbReference type="Proteomes" id="UP000469452"/>
    </source>
</evidence>
<dbReference type="Proteomes" id="UP000469452">
    <property type="component" value="Unassembled WGS sequence"/>
</dbReference>
<organism evidence="1 2">
    <name type="scientific">Aphanomyces astaci</name>
    <name type="common">Crayfish plague agent</name>
    <dbReference type="NCBI Taxonomy" id="112090"/>
    <lineage>
        <taxon>Eukaryota</taxon>
        <taxon>Sar</taxon>
        <taxon>Stramenopiles</taxon>
        <taxon>Oomycota</taxon>
        <taxon>Saprolegniomycetes</taxon>
        <taxon>Saprolegniales</taxon>
        <taxon>Verrucalvaceae</taxon>
        <taxon>Aphanomyces</taxon>
    </lineage>
</organism>
<proteinExistence type="predicted"/>
<gene>
    <name evidence="1" type="ORF">AaE_000115</name>
</gene>
<dbReference type="EMBL" id="VJMI01000238">
    <property type="protein sequence ID" value="KAF0776184.1"/>
    <property type="molecule type" value="Genomic_DNA"/>
</dbReference>
<comment type="caution">
    <text evidence="1">The sequence shown here is derived from an EMBL/GenBank/DDBJ whole genome shotgun (WGS) entry which is preliminary data.</text>
</comment>
<dbReference type="VEuPathDB" id="FungiDB:H257_14835"/>
<protein>
    <submittedName>
        <fullName evidence="1">Uncharacterized protein</fullName>
    </submittedName>
</protein>